<dbReference type="GO" id="GO:0046872">
    <property type="term" value="F:metal ion binding"/>
    <property type="evidence" value="ECO:0007669"/>
    <property type="project" value="UniProtKB-KW"/>
</dbReference>
<dbReference type="AlphaFoldDB" id="S0FMM3"/>
<evidence type="ECO:0000313" key="7">
    <source>
        <dbReference type="EMBL" id="EMS73475.1"/>
    </source>
</evidence>
<dbReference type="Pfam" id="PF00107">
    <property type="entry name" value="ADH_zinc_N"/>
    <property type="match status" value="1"/>
</dbReference>
<dbReference type="PANTHER" id="PTHR43161:SF23">
    <property type="entry name" value="(R,R)-BUTANEDIOL DEHYDROGENASE-RELATED"/>
    <property type="match status" value="1"/>
</dbReference>
<dbReference type="EMBL" id="AORV01000018">
    <property type="protein sequence ID" value="EMS73475.1"/>
    <property type="molecule type" value="Genomic_DNA"/>
</dbReference>
<keyword evidence="3" id="KW-0479">Metal-binding</keyword>
<dbReference type="eggNOG" id="COG1063">
    <property type="taxonomic scope" value="Bacteria"/>
</dbReference>
<dbReference type="Gene3D" id="3.90.180.10">
    <property type="entry name" value="Medium-chain alcohol dehydrogenases, catalytic domain"/>
    <property type="match status" value="1"/>
</dbReference>
<dbReference type="PANTHER" id="PTHR43161">
    <property type="entry name" value="SORBITOL DEHYDROGENASE"/>
    <property type="match status" value="1"/>
</dbReference>
<keyword evidence="4" id="KW-0862">Zinc</keyword>
<feature type="domain" description="Alcohol dehydrogenase-like C-terminal" evidence="6">
    <location>
        <begin position="66"/>
        <end position="136"/>
    </location>
</feature>
<organism evidence="7 8">
    <name type="scientific">Ruminiclostridium cellobioparum subsp. termitidis CT1112</name>
    <dbReference type="NCBI Taxonomy" id="1195236"/>
    <lineage>
        <taxon>Bacteria</taxon>
        <taxon>Bacillati</taxon>
        <taxon>Bacillota</taxon>
        <taxon>Clostridia</taxon>
        <taxon>Eubacteriales</taxon>
        <taxon>Oscillospiraceae</taxon>
        <taxon>Ruminiclostridium</taxon>
    </lineage>
</organism>
<dbReference type="STRING" id="1195236.CTER_0454"/>
<evidence type="ECO:0000313" key="8">
    <source>
        <dbReference type="Proteomes" id="UP000014155"/>
    </source>
</evidence>
<sequence>MAVDAFIDDNRLKIVEKLGGIGLNTKAGTEAMVKFLEEYFGVQDNTNHRLGMENGKMTVEPNSVLNIDVVIDCAGIPMFVDEFMKHAKQKARFCCIALHKGELPIRFHEIMSTQCSIMGSRGYEPEDIKEVISNLAKKNTKIPEIITHKFPLEDAAEAFETATKPACAIKVVLDME</sequence>
<comment type="similarity">
    <text evidence="2">Belongs to the zinc-containing alcohol dehydrogenase family.</text>
</comment>
<evidence type="ECO:0000256" key="3">
    <source>
        <dbReference type="ARBA" id="ARBA00022723"/>
    </source>
</evidence>
<dbReference type="Gene3D" id="3.40.50.720">
    <property type="entry name" value="NAD(P)-binding Rossmann-like Domain"/>
    <property type="match status" value="1"/>
</dbReference>
<name>S0FMM3_RUMCE</name>
<comment type="caution">
    <text evidence="7">The sequence shown here is derived from an EMBL/GenBank/DDBJ whole genome shotgun (WGS) entry which is preliminary data.</text>
</comment>
<evidence type="ECO:0000256" key="1">
    <source>
        <dbReference type="ARBA" id="ARBA00001947"/>
    </source>
</evidence>
<accession>S0FMM3</accession>
<dbReference type="SUPFAM" id="SSF51735">
    <property type="entry name" value="NAD(P)-binding Rossmann-fold domains"/>
    <property type="match status" value="1"/>
</dbReference>
<protein>
    <submittedName>
        <fullName evidence="7">Zn-dependent dehydrogenase</fullName>
    </submittedName>
</protein>
<dbReference type="GO" id="GO:0016491">
    <property type="term" value="F:oxidoreductase activity"/>
    <property type="evidence" value="ECO:0007669"/>
    <property type="project" value="UniProtKB-KW"/>
</dbReference>
<dbReference type="InterPro" id="IPR013149">
    <property type="entry name" value="ADH-like_C"/>
</dbReference>
<evidence type="ECO:0000256" key="4">
    <source>
        <dbReference type="ARBA" id="ARBA00022833"/>
    </source>
</evidence>
<proteinExistence type="inferred from homology"/>
<evidence type="ECO:0000256" key="5">
    <source>
        <dbReference type="ARBA" id="ARBA00023002"/>
    </source>
</evidence>
<dbReference type="InterPro" id="IPR036291">
    <property type="entry name" value="NAD(P)-bd_dom_sf"/>
</dbReference>
<evidence type="ECO:0000259" key="6">
    <source>
        <dbReference type="Pfam" id="PF00107"/>
    </source>
</evidence>
<reference evidence="7 8" key="1">
    <citation type="journal article" date="2013" name="Genome Announc.">
        <title>Draft Genome Sequence of the Cellulolytic, Mesophilic, Anaerobic Bacterium Clostridium termitidis Strain CT1112 (DSM 5398).</title>
        <authorList>
            <person name="Lal S."/>
            <person name="Ramachandran U."/>
            <person name="Zhang X."/>
            <person name="Munir R."/>
            <person name="Sparling R."/>
            <person name="Levin D.B."/>
        </authorList>
    </citation>
    <scope>NUCLEOTIDE SEQUENCE [LARGE SCALE GENOMIC DNA]</scope>
    <source>
        <strain evidence="7 8">CT1112</strain>
    </source>
</reference>
<keyword evidence="8" id="KW-1185">Reference proteome</keyword>
<comment type="cofactor">
    <cofactor evidence="1">
        <name>Zn(2+)</name>
        <dbReference type="ChEBI" id="CHEBI:29105"/>
    </cofactor>
</comment>
<dbReference type="Proteomes" id="UP000014155">
    <property type="component" value="Unassembled WGS sequence"/>
</dbReference>
<keyword evidence="5" id="KW-0560">Oxidoreductase</keyword>
<dbReference type="PATRIC" id="fig|1195236.3.peg.769"/>
<gene>
    <name evidence="7" type="ORF">CTER_0454</name>
</gene>
<evidence type="ECO:0000256" key="2">
    <source>
        <dbReference type="ARBA" id="ARBA00008072"/>
    </source>
</evidence>